<reference evidence="4 5" key="1">
    <citation type="submission" date="2019-07" db="EMBL/GenBank/DDBJ databases">
        <title>Full genome sequence of Sphingomonas sp. 4R-6-7(HKS19).</title>
        <authorList>
            <person name="Im W.-T."/>
        </authorList>
    </citation>
    <scope>NUCLEOTIDE SEQUENCE [LARGE SCALE GENOMIC DNA]</scope>
    <source>
        <strain evidence="4 5">HKS19</strain>
    </source>
</reference>
<dbReference type="RefSeq" id="WP_146569188.1">
    <property type="nucleotide sequence ID" value="NZ_CP042306.1"/>
</dbReference>
<evidence type="ECO:0000313" key="5">
    <source>
        <dbReference type="Proteomes" id="UP000315673"/>
    </source>
</evidence>
<dbReference type="GO" id="GO:0016020">
    <property type="term" value="C:membrane"/>
    <property type="evidence" value="ECO:0007669"/>
    <property type="project" value="GOC"/>
</dbReference>
<dbReference type="PANTHER" id="PTHR31302">
    <property type="entry name" value="TRANSMEMBRANE PROTEIN WITH METALLOPHOSPHOESTERASE DOMAIN-RELATED"/>
    <property type="match status" value="1"/>
</dbReference>
<proteinExistence type="predicted"/>
<dbReference type="GO" id="GO:0046872">
    <property type="term" value="F:metal ion binding"/>
    <property type="evidence" value="ECO:0007669"/>
    <property type="project" value="UniProtKB-KW"/>
</dbReference>
<dbReference type="GO" id="GO:0009245">
    <property type="term" value="P:lipid A biosynthetic process"/>
    <property type="evidence" value="ECO:0007669"/>
    <property type="project" value="TreeGrafter"/>
</dbReference>
<dbReference type="InterPro" id="IPR029052">
    <property type="entry name" value="Metallo-depent_PP-like"/>
</dbReference>
<feature type="domain" description="Calcineurin-like phosphoesterase" evidence="3">
    <location>
        <begin position="50"/>
        <end position="141"/>
    </location>
</feature>
<keyword evidence="1" id="KW-0479">Metal-binding</keyword>
<organism evidence="4 5">
    <name type="scientific">Sphingomonas panacisoli</name>
    <dbReference type="NCBI Taxonomy" id="1813879"/>
    <lineage>
        <taxon>Bacteria</taxon>
        <taxon>Pseudomonadati</taxon>
        <taxon>Pseudomonadota</taxon>
        <taxon>Alphaproteobacteria</taxon>
        <taxon>Sphingomonadales</taxon>
        <taxon>Sphingomonadaceae</taxon>
        <taxon>Sphingomonas</taxon>
    </lineage>
</organism>
<name>A0A5B8LEC9_9SPHN</name>
<protein>
    <submittedName>
        <fullName evidence="4">Metallophosphoesterase</fullName>
    </submittedName>
</protein>
<accession>A0A5B8LEC9</accession>
<keyword evidence="5" id="KW-1185">Reference proteome</keyword>
<dbReference type="Proteomes" id="UP000315673">
    <property type="component" value="Chromosome"/>
</dbReference>
<dbReference type="CDD" id="cd07385">
    <property type="entry name" value="MPP_YkuE_C"/>
    <property type="match status" value="1"/>
</dbReference>
<dbReference type="SUPFAM" id="SSF56300">
    <property type="entry name" value="Metallo-dependent phosphatases"/>
    <property type="match status" value="1"/>
</dbReference>
<gene>
    <name evidence="4" type="ORF">FPZ24_00310</name>
</gene>
<evidence type="ECO:0000313" key="4">
    <source>
        <dbReference type="EMBL" id="QDZ06104.1"/>
    </source>
</evidence>
<evidence type="ECO:0000256" key="2">
    <source>
        <dbReference type="ARBA" id="ARBA00022801"/>
    </source>
</evidence>
<dbReference type="Gene3D" id="3.60.21.10">
    <property type="match status" value="1"/>
</dbReference>
<sequence>MRKLLVVMLVLILLVAGLFGYGMLEARRDPVVRTATLLLPGWPAGAKPVRAVLISDVHIGSWAMDAGRLTRIVDQINALKPDIVFIAGDMINGHAANSAATIGEAMVAPLSRLKAPLGVVAMLGNHDNWTGAAAVRGQLERAGITVLENQAIARGPLAIGVIGDRFSYHSNIPATVTAMEHVSGGRLFLTHSPSIFPLLPDGSVLLAGHTHCGQVRIFGWSPGRQPYDKRYRCGVVREGKRIVVVTGGLGTSGPPIRIGEPPDLWLLTLGP</sequence>
<dbReference type="GO" id="GO:0008758">
    <property type="term" value="F:UDP-2,3-diacylglucosamine hydrolase activity"/>
    <property type="evidence" value="ECO:0007669"/>
    <property type="project" value="TreeGrafter"/>
</dbReference>
<dbReference type="InterPro" id="IPR004843">
    <property type="entry name" value="Calcineurin-like_PHP"/>
</dbReference>
<dbReference type="OrthoDB" id="9780884at2"/>
<evidence type="ECO:0000256" key="1">
    <source>
        <dbReference type="ARBA" id="ARBA00022723"/>
    </source>
</evidence>
<dbReference type="Pfam" id="PF00149">
    <property type="entry name" value="Metallophos"/>
    <property type="match status" value="1"/>
</dbReference>
<dbReference type="AlphaFoldDB" id="A0A5B8LEC9"/>
<dbReference type="EMBL" id="CP042306">
    <property type="protein sequence ID" value="QDZ06104.1"/>
    <property type="molecule type" value="Genomic_DNA"/>
</dbReference>
<evidence type="ECO:0000259" key="3">
    <source>
        <dbReference type="Pfam" id="PF00149"/>
    </source>
</evidence>
<dbReference type="PANTHER" id="PTHR31302:SF31">
    <property type="entry name" value="PHOSPHODIESTERASE YAEI"/>
    <property type="match status" value="1"/>
</dbReference>
<dbReference type="InterPro" id="IPR051158">
    <property type="entry name" value="Metallophosphoesterase_sf"/>
</dbReference>
<keyword evidence="2" id="KW-0378">Hydrolase</keyword>
<dbReference type="KEGG" id="spai:FPZ24_00310"/>